<dbReference type="GO" id="GO:0030416">
    <property type="term" value="P:methylamine metabolic process"/>
    <property type="evidence" value="ECO:0007669"/>
    <property type="project" value="InterPro"/>
</dbReference>
<evidence type="ECO:0000313" key="7">
    <source>
        <dbReference type="EMBL" id="TBN13147.1"/>
    </source>
</evidence>
<organism evidence="7 8">
    <name type="scientific">Hyunsoonleella pacifica</name>
    <dbReference type="NCBI Taxonomy" id="1080224"/>
    <lineage>
        <taxon>Bacteria</taxon>
        <taxon>Pseudomonadati</taxon>
        <taxon>Bacteroidota</taxon>
        <taxon>Flavobacteriia</taxon>
        <taxon>Flavobacteriales</taxon>
        <taxon>Flavobacteriaceae</taxon>
    </lineage>
</organism>
<feature type="transmembrane region" description="Helical" evidence="5">
    <location>
        <begin position="7"/>
        <end position="24"/>
    </location>
</feature>
<evidence type="ECO:0000313" key="8">
    <source>
        <dbReference type="Proteomes" id="UP000292372"/>
    </source>
</evidence>
<comment type="subcellular location">
    <subcellularLocation>
        <location evidence="1">Membrane</location>
        <topology evidence="1">Multi-pass membrane protein</topology>
    </subcellularLocation>
</comment>
<feature type="transmembrane region" description="Helical" evidence="5">
    <location>
        <begin position="51"/>
        <end position="73"/>
    </location>
</feature>
<feature type="transmembrane region" description="Helical" evidence="5">
    <location>
        <begin position="150"/>
        <end position="169"/>
    </location>
</feature>
<evidence type="ECO:0000259" key="6">
    <source>
        <dbReference type="Pfam" id="PF07291"/>
    </source>
</evidence>
<dbReference type="AlphaFoldDB" id="A0A4Q9FMU4"/>
<feature type="transmembrane region" description="Helical" evidence="5">
    <location>
        <begin position="120"/>
        <end position="138"/>
    </location>
</feature>
<accession>A0A4Q9FMU4</accession>
<dbReference type="GO" id="GO:0016020">
    <property type="term" value="C:membrane"/>
    <property type="evidence" value="ECO:0007669"/>
    <property type="project" value="UniProtKB-SubCell"/>
</dbReference>
<keyword evidence="4 5" id="KW-0472">Membrane</keyword>
<evidence type="ECO:0000256" key="1">
    <source>
        <dbReference type="ARBA" id="ARBA00004141"/>
    </source>
</evidence>
<sequence length="566" mass="64991">MKVLVAISRILVGVLFIFSGFIKLNDPIGFSYKLQEYFSPDVLNIPFLEPYALLISVFVVVFEVVLGVFLLIGYKPKFTVWSLLLMIVFFTFLTFYAAYFEKVKDCGCFGDFLKLEPWESFGKDVVLLLFILILFFGVKHIKPVFSKLPTTVMALLGFIVSLWFGYHVLMHLPSIDFRAYAIGKNIKEGMTIPDDAPKPIQEYSWKFNVNGEEQVIKTKGAYPDVKGEFVGVETKVIQEGYTPPVVDFSIESEDEDLTTHFLDQDNLVVVISYSLEKIEADGASKLKALQNKARANNYQIIGLTASGTDAKERIREAYNIDFEWYLCDEKALKTVVRSNPGIIEMDKGTVMQKVHWNDIEELEFRRLPISNIYNFNLKTKLDSILELDQKYRDTWDNYDKNFKEQNKIDSLNLIYIEEVIRGNGYPGKSMVGEETSDVAFFVIQHSNKIEKYLQILKGAAVKKELAFDKVAMAEDRFLMSQGKEQIYGTQGIVLNQNHNEENIIWPIKNSKIVDSIRKSVGFETTVEENGKLMFGDDFTFKSYTLKQVKSIEKDNPWIIELLRNIN</sequence>
<keyword evidence="8" id="KW-1185">Reference proteome</keyword>
<reference evidence="7 8" key="1">
    <citation type="journal article" date="2015" name="Int. J. Syst. Evol. Microbiol.">
        <title>Hyunsoonleella pacifica sp. nov., isolated from seawater of South Pacific Gyre.</title>
        <authorList>
            <person name="Gao X."/>
            <person name="Zhang Z."/>
            <person name="Dai X."/>
            <person name="Zhang X.H."/>
        </authorList>
    </citation>
    <scope>NUCLEOTIDE SEQUENCE [LARGE SCALE GENOMIC DNA]</scope>
    <source>
        <strain evidence="7 8">SW033</strain>
    </source>
</reference>
<protein>
    <submittedName>
        <fullName evidence="7">DoxX family membrane protein</fullName>
    </submittedName>
</protein>
<dbReference type="InterPro" id="IPR046732">
    <property type="entry name" value="DUF6624"/>
</dbReference>
<feature type="domain" description="Methylamine utilisation protein MauE" evidence="6">
    <location>
        <begin position="1"/>
        <end position="136"/>
    </location>
</feature>
<feature type="transmembrane region" description="Helical" evidence="5">
    <location>
        <begin position="80"/>
        <end position="100"/>
    </location>
</feature>
<dbReference type="Pfam" id="PF07291">
    <property type="entry name" value="MauE"/>
    <property type="match status" value="1"/>
</dbReference>
<keyword evidence="3 5" id="KW-1133">Transmembrane helix</keyword>
<keyword evidence="2 5" id="KW-0812">Transmembrane</keyword>
<proteinExistence type="predicted"/>
<dbReference type="EMBL" id="SIRS01000007">
    <property type="protein sequence ID" value="TBN13147.1"/>
    <property type="molecule type" value="Genomic_DNA"/>
</dbReference>
<evidence type="ECO:0000256" key="5">
    <source>
        <dbReference type="SAM" id="Phobius"/>
    </source>
</evidence>
<dbReference type="InterPro" id="IPR009908">
    <property type="entry name" value="Methylamine_util_MauE"/>
</dbReference>
<dbReference type="Proteomes" id="UP000292372">
    <property type="component" value="Unassembled WGS sequence"/>
</dbReference>
<gene>
    <name evidence="7" type="ORF">EYD46_16765</name>
</gene>
<comment type="caution">
    <text evidence="7">The sequence shown here is derived from an EMBL/GenBank/DDBJ whole genome shotgun (WGS) entry which is preliminary data.</text>
</comment>
<dbReference type="RefSeq" id="WP_130938320.1">
    <property type="nucleotide sequence ID" value="NZ_BMEE01000007.1"/>
</dbReference>
<dbReference type="OrthoDB" id="648842at2"/>
<dbReference type="Pfam" id="PF20329">
    <property type="entry name" value="DUF6624"/>
    <property type="match status" value="1"/>
</dbReference>
<evidence type="ECO:0000256" key="3">
    <source>
        <dbReference type="ARBA" id="ARBA00022989"/>
    </source>
</evidence>
<evidence type="ECO:0000256" key="2">
    <source>
        <dbReference type="ARBA" id="ARBA00022692"/>
    </source>
</evidence>
<evidence type="ECO:0000256" key="4">
    <source>
        <dbReference type="ARBA" id="ARBA00023136"/>
    </source>
</evidence>
<name>A0A4Q9FMU4_9FLAO</name>
<dbReference type="NCBIfam" id="NF045576">
    <property type="entry name" value="BT_3928_fam"/>
    <property type="match status" value="1"/>
</dbReference>